<dbReference type="EMBL" id="CP110433">
    <property type="protein sequence ID" value="WAQ90939.1"/>
    <property type="molecule type" value="Genomic_DNA"/>
</dbReference>
<accession>A0ABY7D267</accession>
<evidence type="ECO:0000259" key="2">
    <source>
        <dbReference type="Pfam" id="PF00271"/>
    </source>
</evidence>
<dbReference type="CDD" id="cd18791">
    <property type="entry name" value="SF2_C_RHA"/>
    <property type="match status" value="1"/>
</dbReference>
<gene>
    <name evidence="3" type="ORF">PtA15_13A339</name>
</gene>
<proteinExistence type="predicted"/>
<evidence type="ECO:0000313" key="3">
    <source>
        <dbReference type="EMBL" id="WAQ90939.1"/>
    </source>
</evidence>
<dbReference type="Pfam" id="PF00271">
    <property type="entry name" value="Helicase_C"/>
    <property type="match status" value="1"/>
</dbReference>
<name>A0ABY7D267_9BASI</name>
<feature type="domain" description="Helicase C-terminal" evidence="2">
    <location>
        <begin position="109"/>
        <end position="199"/>
    </location>
</feature>
<dbReference type="Gene3D" id="3.40.50.300">
    <property type="entry name" value="P-loop containing nucleotide triphosphate hydrolases"/>
    <property type="match status" value="1"/>
</dbReference>
<dbReference type="PANTHER" id="PTHR18934:SF83">
    <property type="entry name" value="PRE-MRNA-SPLICING FACTOR ATP-DEPENDENT RNA HELICASE DHX16"/>
    <property type="match status" value="1"/>
</dbReference>
<dbReference type="GeneID" id="77803421"/>
<evidence type="ECO:0000256" key="1">
    <source>
        <dbReference type="ARBA" id="ARBA00047984"/>
    </source>
</evidence>
<evidence type="ECO:0000313" key="4">
    <source>
        <dbReference type="Proteomes" id="UP001164743"/>
    </source>
</evidence>
<organism evidence="3 4">
    <name type="scientific">Puccinia triticina</name>
    <dbReference type="NCBI Taxonomy" id="208348"/>
    <lineage>
        <taxon>Eukaryota</taxon>
        <taxon>Fungi</taxon>
        <taxon>Dikarya</taxon>
        <taxon>Basidiomycota</taxon>
        <taxon>Pucciniomycotina</taxon>
        <taxon>Pucciniomycetes</taxon>
        <taxon>Pucciniales</taxon>
        <taxon>Pucciniaceae</taxon>
        <taxon>Puccinia</taxon>
    </lineage>
</organism>
<protein>
    <recommendedName>
        <fullName evidence="2">Helicase C-terminal domain-containing protein</fullName>
    </recommendedName>
</protein>
<comment type="catalytic activity">
    <reaction evidence="1">
        <text>ATP + H2O = ADP + phosphate + H(+)</text>
        <dbReference type="Rhea" id="RHEA:13065"/>
        <dbReference type="ChEBI" id="CHEBI:15377"/>
        <dbReference type="ChEBI" id="CHEBI:15378"/>
        <dbReference type="ChEBI" id="CHEBI:30616"/>
        <dbReference type="ChEBI" id="CHEBI:43474"/>
        <dbReference type="ChEBI" id="CHEBI:456216"/>
        <dbReference type="EC" id="3.6.4.13"/>
    </reaction>
</comment>
<sequence length="202" mass="22886">MKSSHANNHHRQLFMSDLERLLTQKLKGLRQDLGELHSLKVDWDSLKRDAILDEINVRMDNILNCWLGGSGKEKVGRSMLSDQKADLMVAAIDRWGSQTEEKLIKDFWIHSTQPTGDILVFFTGQDEIKAAQEPLEETARSLGNKIGELKICPIYTNLPTEMQAKIFEPPPNRARQVILATNIARKSDINIDGVVHVIDPCF</sequence>
<dbReference type="RefSeq" id="XP_053026494.1">
    <property type="nucleotide sequence ID" value="XM_053162526.1"/>
</dbReference>
<dbReference type="Proteomes" id="UP001164743">
    <property type="component" value="Chromosome 13A"/>
</dbReference>
<dbReference type="PANTHER" id="PTHR18934">
    <property type="entry name" value="ATP-DEPENDENT RNA HELICASE"/>
    <property type="match status" value="1"/>
</dbReference>
<reference evidence="3" key="1">
    <citation type="submission" date="2022-10" db="EMBL/GenBank/DDBJ databases">
        <title>Puccinia triticina Genome sequencing and assembly.</title>
        <authorList>
            <person name="Li C."/>
        </authorList>
    </citation>
    <scope>NUCLEOTIDE SEQUENCE</scope>
    <source>
        <strain evidence="3">Pt15</strain>
    </source>
</reference>
<dbReference type="SUPFAM" id="SSF52540">
    <property type="entry name" value="P-loop containing nucleoside triphosphate hydrolases"/>
    <property type="match status" value="1"/>
</dbReference>
<dbReference type="InterPro" id="IPR001650">
    <property type="entry name" value="Helicase_C-like"/>
</dbReference>
<keyword evidence="4" id="KW-1185">Reference proteome</keyword>
<dbReference type="InterPro" id="IPR027417">
    <property type="entry name" value="P-loop_NTPase"/>
</dbReference>